<dbReference type="InterPro" id="IPR036849">
    <property type="entry name" value="Enolase-like_C_sf"/>
</dbReference>
<keyword evidence="1" id="KW-0479">Metal-binding</keyword>
<evidence type="ECO:0000313" key="5">
    <source>
        <dbReference type="EMBL" id="QTQ12377.1"/>
    </source>
</evidence>
<evidence type="ECO:0000256" key="1">
    <source>
        <dbReference type="ARBA" id="ARBA00022723"/>
    </source>
</evidence>
<dbReference type="SFLD" id="SFLDS00001">
    <property type="entry name" value="Enolase"/>
    <property type="match status" value="1"/>
</dbReference>
<dbReference type="PROSITE" id="PS00908">
    <property type="entry name" value="MR_MLE_1"/>
    <property type="match status" value="1"/>
</dbReference>
<dbReference type="GO" id="GO:0034194">
    <property type="term" value="P:D-galactonate catabolic process"/>
    <property type="evidence" value="ECO:0007669"/>
    <property type="project" value="InterPro"/>
</dbReference>
<dbReference type="Pfam" id="PF02746">
    <property type="entry name" value="MR_MLE_N"/>
    <property type="match status" value="1"/>
</dbReference>
<dbReference type="InterPro" id="IPR013342">
    <property type="entry name" value="Mandelate_racemase_C"/>
</dbReference>
<dbReference type="InterPro" id="IPR029017">
    <property type="entry name" value="Enolase-like_N"/>
</dbReference>
<dbReference type="SUPFAM" id="SSF54826">
    <property type="entry name" value="Enolase N-terminal domain-like"/>
    <property type="match status" value="1"/>
</dbReference>
<evidence type="ECO:0000313" key="6">
    <source>
        <dbReference type="Proteomes" id="UP000671995"/>
    </source>
</evidence>
<keyword evidence="3 5" id="KW-0456">Lyase</keyword>
<dbReference type="Pfam" id="PF13378">
    <property type="entry name" value="MR_MLE_C"/>
    <property type="match status" value="1"/>
</dbReference>
<evidence type="ECO:0000256" key="2">
    <source>
        <dbReference type="ARBA" id="ARBA00022842"/>
    </source>
</evidence>
<dbReference type="EC" id="4.2.1.6" evidence="5"/>
<dbReference type="InterPro" id="IPR029016">
    <property type="entry name" value="GAF-like_dom_sf"/>
</dbReference>
<sequence length="438" mass="48976">MEIRKTGFAYECEESNEGIRCIAKPVLKNGRVNAADSVGIPLLCIIDFCHIKKGVIVKITKLNLYIVPPRWLFLEVETDEGICGWGEPVIEGRADVVKAAVEDFSRYLIGKDPSKIEDLWQTMYRTGFYRGGPEVMSAIAGIDQALWDIKGKNLGVPVYELLGGLCRDKLRVYSWVGGDRPDDLEKGVRALWDSGCTAVKMNATEEMHYIDSFEKVEAVCKRVEAIRNTMGNKMDIAVDFHGRIHKSMAKVLAHELEPYHLMFIEEPVLPQNNEALREIANHTSTPIATGERMFSRWDFKNLFEDGYADIIQPDLSHAGGISEVKKIASMAEAYDMSVAPHCPLGPIALAACVQLDACTPNVCIQEQSLGIHYNKGADLLDYLKDPEVFKFKDGYISIPAAPGLGIEVNKEKVLEAAEIGHRWKNPIWRNYDGTIAEW</sequence>
<dbReference type="Gene3D" id="3.30.450.40">
    <property type="match status" value="1"/>
</dbReference>
<dbReference type="Gene3D" id="3.20.20.120">
    <property type="entry name" value="Enolase-like C-terminal domain"/>
    <property type="match status" value="1"/>
</dbReference>
<feature type="domain" description="IclR-ED" evidence="4">
    <location>
        <begin position="1"/>
        <end position="110"/>
    </location>
</feature>
<dbReference type="CDD" id="cd03325">
    <property type="entry name" value="D-galactonate_dehydratase"/>
    <property type="match status" value="1"/>
</dbReference>
<dbReference type="SMART" id="SM00922">
    <property type="entry name" value="MR_MLE"/>
    <property type="match status" value="1"/>
</dbReference>
<dbReference type="SFLD" id="SFLDG00179">
    <property type="entry name" value="mandelate_racemase"/>
    <property type="match status" value="1"/>
</dbReference>
<dbReference type="PROSITE" id="PS00909">
    <property type="entry name" value="MR_MLE_2"/>
    <property type="match status" value="1"/>
</dbReference>
<accession>A0A975F0V2</accession>
<proteinExistence type="predicted"/>
<dbReference type="PROSITE" id="PS51078">
    <property type="entry name" value="ICLR_ED"/>
    <property type="match status" value="1"/>
</dbReference>
<dbReference type="PANTHER" id="PTHR48080:SF2">
    <property type="entry name" value="D-GALACTONATE DEHYDRATASE"/>
    <property type="match status" value="1"/>
</dbReference>
<dbReference type="FunFam" id="3.30.390.10:FF:000003">
    <property type="entry name" value="D-galactonate dehydratase"/>
    <property type="match status" value="1"/>
</dbReference>
<reference evidence="5" key="1">
    <citation type="submission" date="2020-05" db="EMBL/GenBank/DDBJ databases">
        <authorList>
            <person name="Zeng H."/>
            <person name="Chan Y.K."/>
            <person name="Watt R.M."/>
        </authorList>
    </citation>
    <scope>NUCLEOTIDE SEQUENCE</scope>
    <source>
        <strain evidence="5">ATCC 700773</strain>
    </source>
</reference>
<dbReference type="InterPro" id="IPR013341">
    <property type="entry name" value="Mandelate_racemase_N_dom"/>
</dbReference>
<dbReference type="GO" id="GO:0046872">
    <property type="term" value="F:metal ion binding"/>
    <property type="evidence" value="ECO:0007669"/>
    <property type="project" value="UniProtKB-KW"/>
</dbReference>
<reference evidence="5" key="2">
    <citation type="journal article" date="2021" name="Microbiol. Resour. Announc.">
        <title>Complete Genome Sequences of Three Human Oral Treponema parvum Isolates.</title>
        <authorList>
            <person name="Zeng H."/>
            <person name="Watt R.M."/>
        </authorList>
    </citation>
    <scope>NUCLEOTIDE SEQUENCE</scope>
    <source>
        <strain evidence="5">ATCC 700773</strain>
    </source>
</reference>
<organism evidence="5 6">
    <name type="scientific">Treponema parvum</name>
    <dbReference type="NCBI Taxonomy" id="138851"/>
    <lineage>
        <taxon>Bacteria</taxon>
        <taxon>Pseudomonadati</taxon>
        <taxon>Spirochaetota</taxon>
        <taxon>Spirochaetia</taxon>
        <taxon>Spirochaetales</taxon>
        <taxon>Treponemataceae</taxon>
        <taxon>Treponema</taxon>
    </lineage>
</organism>
<dbReference type="GO" id="GO:0008869">
    <property type="term" value="F:galactonate dehydratase activity"/>
    <property type="evidence" value="ECO:0007669"/>
    <property type="project" value="UniProtKB-EC"/>
</dbReference>
<dbReference type="InterPro" id="IPR034593">
    <property type="entry name" value="DgoD-like"/>
</dbReference>
<dbReference type="InterPro" id="IPR014757">
    <property type="entry name" value="Tscrpt_reg_IclR_C"/>
</dbReference>
<gene>
    <name evidence="5" type="primary">dgoD</name>
    <name evidence="5" type="ORF">HRI96_09300</name>
</gene>
<protein>
    <submittedName>
        <fullName evidence="5">Galactonate dehydratase</fullName>
        <ecNumber evidence="5">4.2.1.6</ecNumber>
    </submittedName>
</protein>
<dbReference type="PANTHER" id="PTHR48080">
    <property type="entry name" value="D-GALACTONATE DEHYDRATASE-RELATED"/>
    <property type="match status" value="1"/>
</dbReference>
<dbReference type="EMBL" id="CP054257">
    <property type="protein sequence ID" value="QTQ12377.1"/>
    <property type="molecule type" value="Genomic_DNA"/>
</dbReference>
<name>A0A975F0V2_9SPIR</name>
<dbReference type="InterPro" id="IPR023592">
    <property type="entry name" value="Galactonate_deHydtase"/>
</dbReference>
<dbReference type="InterPro" id="IPR018110">
    <property type="entry name" value="Mandel_Rmase/mucon_lact_enz_CS"/>
</dbReference>
<dbReference type="SUPFAM" id="SSF51604">
    <property type="entry name" value="Enolase C-terminal domain-like"/>
    <property type="match status" value="1"/>
</dbReference>
<dbReference type="AlphaFoldDB" id="A0A975F0V2"/>
<dbReference type="Proteomes" id="UP000671995">
    <property type="component" value="Chromosome"/>
</dbReference>
<dbReference type="NCBIfam" id="NF010624">
    <property type="entry name" value="PRK14017.1"/>
    <property type="match status" value="1"/>
</dbReference>
<dbReference type="InterPro" id="IPR029065">
    <property type="entry name" value="Enolase_C-like"/>
</dbReference>
<dbReference type="SFLD" id="SFLDF00003">
    <property type="entry name" value="D-galactonate_dehydratase"/>
    <property type="match status" value="1"/>
</dbReference>
<evidence type="ECO:0000259" key="4">
    <source>
        <dbReference type="PROSITE" id="PS51078"/>
    </source>
</evidence>
<evidence type="ECO:0000256" key="3">
    <source>
        <dbReference type="ARBA" id="ARBA00023239"/>
    </source>
</evidence>
<keyword evidence="2" id="KW-0460">Magnesium</keyword>
<dbReference type="GO" id="GO:0009063">
    <property type="term" value="P:amino acid catabolic process"/>
    <property type="evidence" value="ECO:0007669"/>
    <property type="project" value="InterPro"/>
</dbReference>
<dbReference type="Gene3D" id="3.30.390.10">
    <property type="entry name" value="Enolase-like, N-terminal domain"/>
    <property type="match status" value="1"/>
</dbReference>